<keyword evidence="2" id="KW-1185">Reference proteome</keyword>
<dbReference type="EMBL" id="AP023213">
    <property type="protein sequence ID" value="BCO11163.1"/>
    <property type="molecule type" value="Genomic_DNA"/>
</dbReference>
<dbReference type="AlphaFoldDB" id="A0A7R7FRU6"/>
<organism evidence="1 2">
    <name type="scientific">Citrifermentans bremense</name>
    <dbReference type="NCBI Taxonomy" id="60035"/>
    <lineage>
        <taxon>Bacteria</taxon>
        <taxon>Pseudomonadati</taxon>
        <taxon>Thermodesulfobacteriota</taxon>
        <taxon>Desulfuromonadia</taxon>
        <taxon>Geobacterales</taxon>
        <taxon>Geobacteraceae</taxon>
        <taxon>Citrifermentans</taxon>
    </lineage>
</organism>
<accession>A0A7R7FRU6</accession>
<evidence type="ECO:0000313" key="1">
    <source>
        <dbReference type="EMBL" id="BCO11163.1"/>
    </source>
</evidence>
<gene>
    <name evidence="1" type="ORF">GEOBRER4_n0386</name>
</gene>
<proteinExistence type="predicted"/>
<sequence length="56" mass="6517">MEKVSAWTRQAQDQTEQSCRWLNDFITRKLPTELVKVFEEMSQKEIAAPCVTSTRA</sequence>
<name>A0A7R7FRU6_9BACT</name>
<protein>
    <submittedName>
        <fullName evidence="1">Uncharacterized protein</fullName>
    </submittedName>
</protein>
<dbReference type="Proteomes" id="UP000515472">
    <property type="component" value="Chromosome"/>
</dbReference>
<evidence type="ECO:0000313" key="2">
    <source>
        <dbReference type="Proteomes" id="UP000515472"/>
    </source>
</evidence>
<reference evidence="1 2" key="1">
    <citation type="submission" date="2020-06" db="EMBL/GenBank/DDBJ databases">
        <title>Interaction of electrochemicaly active bacteria, Geobacter bremensis R4 on different carbon anode.</title>
        <authorList>
            <person name="Meng L."/>
            <person name="Yoshida N."/>
        </authorList>
    </citation>
    <scope>NUCLEOTIDE SEQUENCE [LARGE SCALE GENOMIC DNA]</scope>
    <source>
        <strain evidence="1 2">R4</strain>
    </source>
</reference>